<dbReference type="GO" id="GO:0019843">
    <property type="term" value="F:rRNA binding"/>
    <property type="evidence" value="ECO:0007669"/>
    <property type="project" value="UniProtKB-UniRule"/>
</dbReference>
<keyword evidence="5 8" id="KW-0689">Ribosomal protein</keyword>
<dbReference type="AlphaFoldDB" id="A0A1Z1M0K5"/>
<evidence type="ECO:0000256" key="3">
    <source>
        <dbReference type="ARBA" id="ARBA00022730"/>
    </source>
</evidence>
<accession>A0A1Z1M0K5</accession>
<protein>
    <recommendedName>
        <fullName evidence="7 8">Large ribosomal subunit protein uL4c</fullName>
    </recommendedName>
</protein>
<dbReference type="GO" id="GO:0003735">
    <property type="term" value="F:structural constituent of ribosome"/>
    <property type="evidence" value="ECO:0007669"/>
    <property type="project" value="InterPro"/>
</dbReference>
<dbReference type="HAMAP" id="MF_01328_B">
    <property type="entry name" value="Ribosomal_uL4_B"/>
    <property type="match status" value="1"/>
</dbReference>
<feature type="region of interest" description="Disordered" evidence="9">
    <location>
        <begin position="50"/>
        <end position="94"/>
    </location>
</feature>
<dbReference type="Pfam" id="PF00573">
    <property type="entry name" value="Ribosomal_L4"/>
    <property type="match status" value="1"/>
</dbReference>
<dbReference type="PANTHER" id="PTHR10746:SF17">
    <property type="entry name" value="LARGE RIBOSOMAL SUBUNIT PROTEIN UL4C"/>
    <property type="match status" value="1"/>
</dbReference>
<evidence type="ECO:0000256" key="8">
    <source>
        <dbReference type="HAMAP-Rule" id="MF_01328"/>
    </source>
</evidence>
<name>A0A1Z1M0K5_9FLOR</name>
<feature type="compositionally biased region" description="Basic residues" evidence="9">
    <location>
        <begin position="67"/>
        <end position="78"/>
    </location>
</feature>
<proteinExistence type="inferred from homology"/>
<keyword evidence="4 8" id="KW-0694">RNA-binding</keyword>
<comment type="function">
    <text evidence="1 8">Probably binds the 23S rRNA.</text>
</comment>
<dbReference type="EMBL" id="MF101409">
    <property type="protein sequence ID" value="ARW59628.1"/>
    <property type="molecule type" value="Genomic_DNA"/>
</dbReference>
<dbReference type="GO" id="GO:0006412">
    <property type="term" value="P:translation"/>
    <property type="evidence" value="ECO:0007669"/>
    <property type="project" value="UniProtKB-UniRule"/>
</dbReference>
<dbReference type="InterPro" id="IPR013005">
    <property type="entry name" value="Ribosomal_uL4-like"/>
</dbReference>
<sequence>MVKKNIRYIIANENNSSTPSYTDGLNISIQETIDQQMYILHKVIKHQLKNLRQGNSHSKTRSEVRGGGKKPWKQKGTGKARAGSNRSPLWKGGGVTFGPRKKIYDSKINKKERLLATKTLIYNKQKKTIIIPDAWGTLEKPSTKYIINKLKNITQNDQKISKSEKILIITEKNNDKLYLSIRNLSYVHVTNANNINLLLLIKAEKILVTFNALKIMKKNIIN</sequence>
<dbReference type="PANTHER" id="PTHR10746">
    <property type="entry name" value="50S RIBOSOMAL PROTEIN L4"/>
    <property type="match status" value="1"/>
</dbReference>
<organism evidence="10">
    <name type="scientific">Platysiphonia delicata</name>
    <dbReference type="NCBI Taxonomy" id="2006979"/>
    <lineage>
        <taxon>Eukaryota</taxon>
        <taxon>Rhodophyta</taxon>
        <taxon>Florideophyceae</taxon>
        <taxon>Rhodymeniophycidae</taxon>
        <taxon>Ceramiales</taxon>
        <taxon>Delesseriaceae</taxon>
        <taxon>Platysiphonia</taxon>
    </lineage>
</organism>
<evidence type="ECO:0000256" key="2">
    <source>
        <dbReference type="ARBA" id="ARBA00010528"/>
    </source>
</evidence>
<dbReference type="RefSeq" id="YP_009391484.1">
    <property type="nucleotide sequence ID" value="NC_035258.1"/>
</dbReference>
<keyword evidence="6 8" id="KW-0687">Ribonucleoprotein</keyword>
<evidence type="ECO:0000313" key="10">
    <source>
        <dbReference type="EMBL" id="ARW59628.1"/>
    </source>
</evidence>
<geneLocation type="chloroplast" evidence="10"/>
<comment type="subcellular location">
    <subcellularLocation>
        <location evidence="8">Plastid</location>
        <location evidence="8">Chloroplast</location>
    </subcellularLocation>
</comment>
<keyword evidence="3 8" id="KW-0699">rRNA-binding</keyword>
<dbReference type="GeneID" id="33353094"/>
<dbReference type="GO" id="GO:0005840">
    <property type="term" value="C:ribosome"/>
    <property type="evidence" value="ECO:0007669"/>
    <property type="project" value="UniProtKB-KW"/>
</dbReference>
<evidence type="ECO:0000256" key="7">
    <source>
        <dbReference type="ARBA" id="ARBA00035208"/>
    </source>
</evidence>
<dbReference type="GO" id="GO:0009507">
    <property type="term" value="C:chloroplast"/>
    <property type="evidence" value="ECO:0007669"/>
    <property type="project" value="UniProtKB-SubCell"/>
</dbReference>
<comment type="subunit">
    <text evidence="8">Part of the 50S ribosomal subunit.</text>
</comment>
<evidence type="ECO:0000256" key="9">
    <source>
        <dbReference type="SAM" id="MobiDB-lite"/>
    </source>
</evidence>
<evidence type="ECO:0000256" key="4">
    <source>
        <dbReference type="ARBA" id="ARBA00022884"/>
    </source>
</evidence>
<keyword evidence="10" id="KW-0150">Chloroplast</keyword>
<dbReference type="InterPro" id="IPR002136">
    <property type="entry name" value="Ribosomal_uL4"/>
</dbReference>
<comment type="similarity">
    <text evidence="2 8">Belongs to the universal ribosomal protein uL4 family.</text>
</comment>
<keyword evidence="10" id="KW-0934">Plastid</keyword>
<reference evidence="10" key="1">
    <citation type="journal article" date="2017" name="J. Phycol.">
        <title>Analysis of chloroplast genomes and a supermatrix inform reclassification of the Rhodomelaceae (Rhodophyta).</title>
        <authorList>
            <person name="Diaz-Tapia P."/>
            <person name="Maggs C.A."/>
            <person name="West J.A."/>
            <person name="Verbruggen H."/>
        </authorList>
    </citation>
    <scope>NUCLEOTIDE SEQUENCE</scope>
    <source>
        <strain evidence="10">HV1445</strain>
    </source>
</reference>
<evidence type="ECO:0000256" key="5">
    <source>
        <dbReference type="ARBA" id="ARBA00022980"/>
    </source>
</evidence>
<evidence type="ECO:0000256" key="1">
    <source>
        <dbReference type="ARBA" id="ARBA00004083"/>
    </source>
</evidence>
<dbReference type="GO" id="GO:1990904">
    <property type="term" value="C:ribonucleoprotein complex"/>
    <property type="evidence" value="ECO:0007669"/>
    <property type="project" value="UniProtKB-KW"/>
</dbReference>
<gene>
    <name evidence="8 10" type="primary">rpl4</name>
</gene>
<dbReference type="Gene3D" id="3.40.1370.10">
    <property type="match status" value="1"/>
</dbReference>
<evidence type="ECO:0000256" key="6">
    <source>
        <dbReference type="ARBA" id="ARBA00023274"/>
    </source>
</evidence>
<dbReference type="InterPro" id="IPR023574">
    <property type="entry name" value="Ribosomal_uL4_dom_sf"/>
</dbReference>
<dbReference type="NCBIfam" id="TIGR03953">
    <property type="entry name" value="rplD_bact"/>
    <property type="match status" value="1"/>
</dbReference>
<dbReference type="SUPFAM" id="SSF52166">
    <property type="entry name" value="Ribosomal protein L4"/>
    <property type="match status" value="1"/>
</dbReference>